<sequence>MIETRQTVPVDAPIEAAWEYVKTIPNWASLMPGLQSCELLSEDDSRWVLKVGVGALVRTVKVDVHVDQWDGPERVFFTFKLQGDPVIGRGSYHAVSTSDTASEMTLALQVEGTGPMAPMWEAMGGPLLPKFALAFGRQLAEGIEHASGDAQRAQQARPQQPVRQAQPSLIARLLAPLQKLWRRLSAGGAG</sequence>
<proteinExistence type="predicted"/>
<organism evidence="2 3">
    <name type="scientific">Novosphingobium rhizovicinum</name>
    <dbReference type="NCBI Taxonomy" id="3228928"/>
    <lineage>
        <taxon>Bacteria</taxon>
        <taxon>Pseudomonadati</taxon>
        <taxon>Pseudomonadota</taxon>
        <taxon>Alphaproteobacteria</taxon>
        <taxon>Sphingomonadales</taxon>
        <taxon>Sphingomonadaceae</taxon>
        <taxon>Novosphingobium</taxon>
    </lineage>
</organism>
<evidence type="ECO:0000313" key="3">
    <source>
        <dbReference type="Proteomes" id="UP001556118"/>
    </source>
</evidence>
<accession>A0ABV3RG43</accession>
<name>A0ABV3RG43_9SPHN</name>
<dbReference type="CDD" id="cd07812">
    <property type="entry name" value="SRPBCC"/>
    <property type="match status" value="1"/>
</dbReference>
<dbReference type="Gene3D" id="3.30.530.20">
    <property type="match status" value="1"/>
</dbReference>
<feature type="region of interest" description="Disordered" evidence="1">
    <location>
        <begin position="145"/>
        <end position="164"/>
    </location>
</feature>
<dbReference type="InterPro" id="IPR023393">
    <property type="entry name" value="START-like_dom_sf"/>
</dbReference>
<dbReference type="EMBL" id="JBFNXR010000052">
    <property type="protein sequence ID" value="MEW9856475.1"/>
    <property type="molecule type" value="Genomic_DNA"/>
</dbReference>
<dbReference type="SUPFAM" id="SSF55961">
    <property type="entry name" value="Bet v1-like"/>
    <property type="match status" value="1"/>
</dbReference>
<dbReference type="InterPro" id="IPR019587">
    <property type="entry name" value="Polyketide_cyclase/dehydratase"/>
</dbReference>
<dbReference type="Pfam" id="PF10604">
    <property type="entry name" value="Polyketide_cyc2"/>
    <property type="match status" value="1"/>
</dbReference>
<evidence type="ECO:0000256" key="1">
    <source>
        <dbReference type="SAM" id="MobiDB-lite"/>
    </source>
</evidence>
<dbReference type="RefSeq" id="WP_367774928.1">
    <property type="nucleotide sequence ID" value="NZ_JBFNXR010000052.1"/>
</dbReference>
<keyword evidence="3" id="KW-1185">Reference proteome</keyword>
<comment type="caution">
    <text evidence="2">The sequence shown here is derived from an EMBL/GenBank/DDBJ whole genome shotgun (WGS) entry which is preliminary data.</text>
</comment>
<gene>
    <name evidence="2" type="ORF">ABUH87_15150</name>
</gene>
<evidence type="ECO:0000313" key="2">
    <source>
        <dbReference type="EMBL" id="MEW9856475.1"/>
    </source>
</evidence>
<protein>
    <submittedName>
        <fullName evidence="2">CoxG family protein</fullName>
    </submittedName>
</protein>
<reference evidence="2 3" key="1">
    <citation type="submission" date="2024-06" db="EMBL/GenBank/DDBJ databases">
        <title>Novosphingobium rhizovicinus M1R2S20.</title>
        <authorList>
            <person name="Sun J.-Q."/>
        </authorList>
    </citation>
    <scope>NUCLEOTIDE SEQUENCE [LARGE SCALE GENOMIC DNA]</scope>
    <source>
        <strain evidence="2 3">M1R2S20</strain>
    </source>
</reference>
<feature type="compositionally biased region" description="Low complexity" evidence="1">
    <location>
        <begin position="150"/>
        <end position="164"/>
    </location>
</feature>
<dbReference type="Proteomes" id="UP001556118">
    <property type="component" value="Unassembled WGS sequence"/>
</dbReference>